<accession>A0ACB7CFG8</accession>
<protein>
    <submittedName>
        <fullName evidence="1">Uncharacterized protein</fullName>
    </submittedName>
</protein>
<evidence type="ECO:0000313" key="2">
    <source>
        <dbReference type="Proteomes" id="UP000768646"/>
    </source>
</evidence>
<reference evidence="1 2" key="1">
    <citation type="journal article" date="2021" name="Commun. Biol.">
        <title>Genomic insights into the host specific adaptation of the Pneumocystis genus.</title>
        <authorList>
            <person name="Cisse O.H."/>
            <person name="Ma L."/>
            <person name="Dekker J.P."/>
            <person name="Khil P.P."/>
            <person name="Youn J.-H."/>
            <person name="Brenchley J.M."/>
            <person name="Blair R."/>
            <person name="Pahar B."/>
            <person name="Chabe M."/>
            <person name="Van Rompay K.K.A."/>
            <person name="Keesler R."/>
            <person name="Sukura A."/>
            <person name="Hirsch V."/>
            <person name="Kutty G."/>
            <person name="Liu Y."/>
            <person name="Peng L."/>
            <person name="Chen J."/>
            <person name="Song J."/>
            <person name="Weissenbacher-Lang C."/>
            <person name="Xu J."/>
            <person name="Upham N.S."/>
            <person name="Stajich J.E."/>
            <person name="Cuomo C.A."/>
            <person name="Cushion M.T."/>
            <person name="Kovacs J.A."/>
        </authorList>
    </citation>
    <scope>NUCLEOTIDE SEQUENCE [LARGE SCALE GENOMIC DNA]</scope>
    <source>
        <strain evidence="1 2">RABM</strain>
    </source>
</reference>
<gene>
    <name evidence="1" type="ORF">PORY_001195</name>
</gene>
<name>A0ACB7CFG8_9ASCO</name>
<proteinExistence type="predicted"/>
<comment type="caution">
    <text evidence="1">The sequence shown here is derived from an EMBL/GenBank/DDBJ whole genome shotgun (WGS) entry which is preliminary data.</text>
</comment>
<sequence length="914" mass="105593">MKFSTSVQLSRKRKKAWRKNIDLDSFKLGLEELRKEKANGGIISEISNERLFSVDLKGDVGVYGSRKNKKLLKIDEILSNKSSIQVLSRFSQKRVKNNMDKLKLKGYKRSCTLNSGMVLLQEVNSKFNNDWLNNIKILQNQVLFKDPKLYDMWTNDCDSVNFSASNTMFLGNCFKMPSTLQHKPLSVLNDVSHIKVADSGLSYNPLFSEYKKLFEKEAFSEFSKEIENKKNVLSVSRCDFIEDTGFKKSSEDTNPKEIDGHVVTRKMIKKTRKQKKKELQKKKEANEYRKRVQQKKQIKDLNCIDKIVNLIEEKACTRKLVSKDSGYRIASKGKFKKHSIAIRPLEIQLPDELVDSFRLIKPDGNMFMDRFISLQERGLIEPRFPVISNRKYSQRYNTVNRMTSEFMQGAFLGCDSSESPVQTILCCQCGVAIPSSTLSTMCIDCIKVNVDITDGISKENVLYSCRECGRFLQSQNQWLSAQMESKELLSLCLKKIRGLNKVRLIDAFFVWTEPHSRKIKVKVTIQKEVLASTILQQTFEVEYTVVYQQCSDCSRIYTAHTWKALVQIRQKVDHKRTFLYLEQLILKHHAHKDASNIKEVKDGLDFYYLNRNYAIKLVEFLSSVVPVKIKKSEELISMDVKSNISSYKFTYSVELIPICKDDLVCLPKNMAKSMGNIDQLVLCYKVGNSIHVIDPRSLQIGSIISTMYWKMPFFSLCDVKDLVEFVVLDVELLGSVNCKFALAEVQIIRAFDLGSNNSSYFVYSHLGSILKAGDIVMGYYLENSNFNNSIFESYQQTCSYVPEVILVKKGYPNRRKKNRVRNWKLKSLPGKERSEINKKKHDRGAFEDDYEYFLQDLEDDPELRQNVNLYKADHKEIVSIDIEDEMGNSDEFPEIDVNELIDEMEEMNISSSEI</sequence>
<keyword evidence="2" id="KW-1185">Reference proteome</keyword>
<organism evidence="1 2">
    <name type="scientific">Pneumocystis oryctolagi</name>
    <dbReference type="NCBI Taxonomy" id="42067"/>
    <lineage>
        <taxon>Eukaryota</taxon>
        <taxon>Fungi</taxon>
        <taxon>Dikarya</taxon>
        <taxon>Ascomycota</taxon>
        <taxon>Taphrinomycotina</taxon>
        <taxon>Pneumocystomycetes</taxon>
        <taxon>Pneumocystaceae</taxon>
        <taxon>Pneumocystis</taxon>
    </lineage>
</organism>
<evidence type="ECO:0000313" key="1">
    <source>
        <dbReference type="EMBL" id="KAG4305639.1"/>
    </source>
</evidence>
<dbReference type="Proteomes" id="UP000768646">
    <property type="component" value="Unassembled WGS sequence"/>
</dbReference>
<dbReference type="EMBL" id="JABTEG010000003">
    <property type="protein sequence ID" value="KAG4305639.1"/>
    <property type="molecule type" value="Genomic_DNA"/>
</dbReference>